<dbReference type="EMBL" id="KI669498">
    <property type="protein sequence ID" value="OCF35499.1"/>
    <property type="molecule type" value="Genomic_DNA"/>
</dbReference>
<dbReference type="Proteomes" id="UP000092666">
    <property type="component" value="Unassembled WGS sequence"/>
</dbReference>
<evidence type="ECO:0000256" key="1">
    <source>
        <dbReference type="ARBA" id="ARBA00009986"/>
    </source>
</evidence>
<proteinExistence type="inferred from homology"/>
<dbReference type="FunFam" id="3.40.309.10:FF:000009">
    <property type="entry name" value="Aldehyde dehydrogenase A"/>
    <property type="match status" value="1"/>
</dbReference>
<name>A0A1B9GWV0_9TREE</name>
<dbReference type="InterPro" id="IPR029510">
    <property type="entry name" value="Ald_DH_CS_GLU"/>
</dbReference>
<dbReference type="InterPro" id="IPR002220">
    <property type="entry name" value="DapA-like"/>
</dbReference>
<dbReference type="CDD" id="cd00408">
    <property type="entry name" value="DHDPS-like"/>
    <property type="match status" value="1"/>
</dbReference>
<feature type="domain" description="Aldehyde dehydrogenase" evidence="5">
    <location>
        <begin position="354"/>
        <end position="812"/>
    </location>
</feature>
<dbReference type="STRING" id="1296120.A0A1B9GWV0"/>
<evidence type="ECO:0000256" key="3">
    <source>
        <dbReference type="PROSITE-ProRule" id="PRU10007"/>
    </source>
</evidence>
<evidence type="ECO:0000313" key="6">
    <source>
        <dbReference type="EMBL" id="OCF35499.1"/>
    </source>
</evidence>
<dbReference type="InterPro" id="IPR013785">
    <property type="entry name" value="Aldolase_TIM"/>
</dbReference>
<dbReference type="SUPFAM" id="SSF53720">
    <property type="entry name" value="ALDH-like"/>
    <property type="match status" value="1"/>
</dbReference>
<evidence type="ECO:0000313" key="7">
    <source>
        <dbReference type="Proteomes" id="UP000092666"/>
    </source>
</evidence>
<gene>
    <name evidence="6" type="ORF">I316_02551</name>
</gene>
<dbReference type="PANTHER" id="PTHR11699">
    <property type="entry name" value="ALDEHYDE DEHYDROGENASE-RELATED"/>
    <property type="match status" value="1"/>
</dbReference>
<dbReference type="Gene3D" id="3.20.20.70">
    <property type="entry name" value="Aldolase class I"/>
    <property type="match status" value="1"/>
</dbReference>
<dbReference type="PROSITE" id="PS00687">
    <property type="entry name" value="ALDEHYDE_DEHYDR_GLU"/>
    <property type="match status" value="1"/>
</dbReference>
<feature type="active site" evidence="3">
    <location>
        <position position="583"/>
    </location>
</feature>
<dbReference type="InterPro" id="IPR016163">
    <property type="entry name" value="Ald_DH_C"/>
</dbReference>
<dbReference type="InterPro" id="IPR016162">
    <property type="entry name" value="Ald_DH_N"/>
</dbReference>
<dbReference type="Gene3D" id="3.40.309.10">
    <property type="entry name" value="Aldehyde Dehydrogenase, Chain A, domain 2"/>
    <property type="match status" value="1"/>
</dbReference>
<accession>A0A1B9GWV0</accession>
<dbReference type="InterPro" id="IPR016161">
    <property type="entry name" value="Ald_DH/histidinol_DH"/>
</dbReference>
<dbReference type="Pfam" id="PF00171">
    <property type="entry name" value="Aldedh"/>
    <property type="match status" value="1"/>
</dbReference>
<keyword evidence="7" id="KW-1185">Reference proteome</keyword>
<dbReference type="GO" id="GO:0016829">
    <property type="term" value="F:lyase activity"/>
    <property type="evidence" value="ECO:0007669"/>
    <property type="project" value="InterPro"/>
</dbReference>
<evidence type="ECO:0000256" key="4">
    <source>
        <dbReference type="RuleBase" id="RU003345"/>
    </source>
</evidence>
<organism evidence="6 7">
    <name type="scientific">Kwoniella heveanensis BCC8398</name>
    <dbReference type="NCBI Taxonomy" id="1296120"/>
    <lineage>
        <taxon>Eukaryota</taxon>
        <taxon>Fungi</taxon>
        <taxon>Dikarya</taxon>
        <taxon>Basidiomycota</taxon>
        <taxon>Agaricomycotina</taxon>
        <taxon>Tremellomycetes</taxon>
        <taxon>Tremellales</taxon>
        <taxon>Cryptococcaceae</taxon>
        <taxon>Kwoniella</taxon>
    </lineage>
</organism>
<dbReference type="Gene3D" id="3.40.605.10">
    <property type="entry name" value="Aldehyde Dehydrogenase, Chain A, domain 1"/>
    <property type="match status" value="1"/>
</dbReference>
<dbReference type="GO" id="GO:0016620">
    <property type="term" value="F:oxidoreductase activity, acting on the aldehyde or oxo group of donors, NAD or NADP as acceptor"/>
    <property type="evidence" value="ECO:0007669"/>
    <property type="project" value="InterPro"/>
</dbReference>
<keyword evidence="2 4" id="KW-0560">Oxidoreductase</keyword>
<evidence type="ECO:0000259" key="5">
    <source>
        <dbReference type="Pfam" id="PF00171"/>
    </source>
</evidence>
<evidence type="ECO:0000256" key="2">
    <source>
        <dbReference type="ARBA" id="ARBA00023002"/>
    </source>
</evidence>
<dbReference type="Pfam" id="PF00701">
    <property type="entry name" value="DHDPS"/>
    <property type="match status" value="1"/>
</dbReference>
<dbReference type="SMART" id="SM01130">
    <property type="entry name" value="DHDPS"/>
    <property type="match status" value="1"/>
</dbReference>
<dbReference type="InterPro" id="IPR015590">
    <property type="entry name" value="Aldehyde_DH_dom"/>
</dbReference>
<dbReference type="OrthoDB" id="310895at2759"/>
<dbReference type="CDD" id="cd07102">
    <property type="entry name" value="ALDH_EDX86601"/>
    <property type="match status" value="1"/>
</dbReference>
<dbReference type="PRINTS" id="PR00146">
    <property type="entry name" value="DHPICSNTHASE"/>
</dbReference>
<comment type="similarity">
    <text evidence="1 4">Belongs to the aldehyde dehydrogenase family.</text>
</comment>
<protein>
    <recommendedName>
        <fullName evidence="5">Aldehyde dehydrogenase domain-containing protein</fullName>
    </recommendedName>
</protein>
<dbReference type="AlphaFoldDB" id="A0A1B9GWV0"/>
<reference evidence="7" key="2">
    <citation type="submission" date="2013-12" db="EMBL/GenBank/DDBJ databases">
        <title>Evolution of pathogenesis and genome organization in the Tremellales.</title>
        <authorList>
            <person name="Cuomo C."/>
            <person name="Litvintseva A."/>
            <person name="Heitman J."/>
            <person name="Chen Y."/>
            <person name="Sun S."/>
            <person name="Springer D."/>
            <person name="Dromer F."/>
            <person name="Young S."/>
            <person name="Zeng Q."/>
            <person name="Chapman S."/>
            <person name="Gujja S."/>
            <person name="Saif S."/>
            <person name="Birren B."/>
        </authorList>
    </citation>
    <scope>NUCLEOTIDE SEQUENCE [LARGE SCALE GENOMIC DNA]</scope>
    <source>
        <strain evidence="7">BCC8398</strain>
    </source>
</reference>
<reference evidence="6 7" key="1">
    <citation type="submission" date="2013-07" db="EMBL/GenBank/DDBJ databases">
        <title>The Genome Sequence of Cryptococcus heveanensis BCC8398.</title>
        <authorList>
            <consortium name="The Broad Institute Genome Sequencing Platform"/>
            <person name="Cuomo C."/>
            <person name="Litvintseva A."/>
            <person name="Chen Y."/>
            <person name="Heitman J."/>
            <person name="Sun S."/>
            <person name="Springer D."/>
            <person name="Dromer F."/>
            <person name="Young S.K."/>
            <person name="Zeng Q."/>
            <person name="Gargeya S."/>
            <person name="Fitzgerald M."/>
            <person name="Abouelleil A."/>
            <person name="Alvarado L."/>
            <person name="Berlin A.M."/>
            <person name="Chapman S.B."/>
            <person name="Dewar J."/>
            <person name="Goldberg J."/>
            <person name="Griggs A."/>
            <person name="Gujja S."/>
            <person name="Hansen M."/>
            <person name="Howarth C."/>
            <person name="Imamovic A."/>
            <person name="Larimer J."/>
            <person name="McCowan C."/>
            <person name="Murphy C."/>
            <person name="Pearson M."/>
            <person name="Priest M."/>
            <person name="Roberts A."/>
            <person name="Saif S."/>
            <person name="Shea T."/>
            <person name="Sykes S."/>
            <person name="Wortman J."/>
            <person name="Nusbaum C."/>
            <person name="Birren B."/>
        </authorList>
    </citation>
    <scope>NUCLEOTIDE SEQUENCE [LARGE SCALE GENOMIC DNA]</scope>
    <source>
        <strain evidence="6 7">BCC8398</strain>
    </source>
</reference>
<dbReference type="SUPFAM" id="SSF51569">
    <property type="entry name" value="Aldolase"/>
    <property type="match status" value="1"/>
</dbReference>
<sequence>MSFQHLKPGVYAPVLTFFKPVTEQLDVETFKKHVLYLAQSGVGPVITGSMGEGPMLSVQEQLILVKAAREVLDLHQFRYPLIVGASLDSTRETIDLIRKVAGVGADVVLVKPSGYFASLMTQAALKTFFMDIQKASPVPVMIYNFPGASGGVEMDSDLLLGLAKEGLNFCGAKLTCSQIGKITRLAGYCDSPEYNRDYPRSFALEDGQKPFVVFTGKSSFSDYLTAAAAAKGHGAIAGIGNFAPRVLRRLYDLIDKAARTRQPADIQAANELQVLLSEADYATTKLHIPGAKRILEEFRGYGGVPRQPIQPIDEAQYASTMKLPVVVKVMEMERSLAAMLGQDNSKTGISSDNFQKTISPVDQSVVVTRTILSDEELGTVVAKASSAFGFWKTTSLDHRLNIGNKFLEEMQKAKQQLSEDLSRQMGRPISHCAVEVDGTVARGKYMISISKDALADSNNQDTDKKDHVRFIKKCPVGPLLVISPWNYPYFCQVNAVLPAILAGNTVLLKPSPQTPLCGEWFVELFKRAGLPDGVIQAIHTTPTQSESLIKDPRVQFVMFTGSVANGHSIVKAASDSFKGVGLELGGKDPAYVREDADLAKVIPALADGIFFNAGQSCCSVERVYAHSSVYDRVVQGLAERAKSLKLGDPKDPSVTLGPVVSKRSADHIRKQVANAISAGGRPLISPEDFPQDVSGTNFVTPQVIADATHDMSLMKDETFGPVVGVMKVESDEEAIKYMNDSPFGLTASIWTDAVKSQDAFSNIVDKLETGTVYLNNADNLDPALAWSGWKDSGRGISLSKFGFDAYTRTKSVNVKYL</sequence>